<feature type="domain" description="Predicted pPIWI-associating nuclease group 2" evidence="2">
    <location>
        <begin position="161"/>
        <end position="276"/>
    </location>
</feature>
<organism evidence="3 4">
    <name type="scientific">Parendozoicomonas callyspongiae</name>
    <dbReference type="NCBI Taxonomy" id="2942213"/>
    <lineage>
        <taxon>Bacteria</taxon>
        <taxon>Pseudomonadati</taxon>
        <taxon>Pseudomonadota</taxon>
        <taxon>Gammaproteobacteria</taxon>
        <taxon>Oceanospirillales</taxon>
        <taxon>Endozoicomonadaceae</taxon>
        <taxon>Parendozoicomonas</taxon>
    </lineage>
</organism>
<dbReference type="EMBL" id="JAMFLX010000053">
    <property type="protein sequence ID" value="MCL6272185.1"/>
    <property type="molecule type" value="Genomic_DNA"/>
</dbReference>
<dbReference type="InterPro" id="IPR040556">
    <property type="entry name" value="pP_pnuc_1"/>
</dbReference>
<evidence type="ECO:0000313" key="3">
    <source>
        <dbReference type="EMBL" id="MCL6272185.1"/>
    </source>
</evidence>
<proteinExistence type="predicted"/>
<dbReference type="RefSeq" id="WP_249701871.1">
    <property type="nucleotide sequence ID" value="NZ_JAMFLX010000053.1"/>
</dbReference>
<dbReference type="Pfam" id="PF18166">
    <property type="entry name" value="pP_pnuc_2"/>
    <property type="match status" value="1"/>
</dbReference>
<sequence length="277" mass="32616">MKLKKLLNFDFIEDFQSLLETGFEKELFLSSLRNYCSHGNPLRFHNFAFSMRELVLHLIDKKAKNEDVKKASWYKKESEKFEVTRRQKLKYCAQGILSDKYLDRYTLDELNLSIKEYLKEFNFFNKYTHITEKHLHASPKKFFLDMKYIIQRSKEVIEEIDDFEKIIKNCLEGKIYEPVMNAAIFSSPEDLSIISQRFYIDDITPEGLEIEYFDDEGIDALVEGTIHVTQEYGPRHDLCQISASYPFKLPVKACIRDPDNITASSGELDVDTSSWYE</sequence>
<dbReference type="InterPro" id="IPR041584">
    <property type="entry name" value="Put_pPIWI_pnuc_2"/>
</dbReference>
<evidence type="ECO:0000259" key="1">
    <source>
        <dbReference type="Pfam" id="PF18165"/>
    </source>
</evidence>
<feature type="domain" description="Predicted pPIWI-associating nuclease" evidence="1">
    <location>
        <begin position="17"/>
        <end position="150"/>
    </location>
</feature>
<gene>
    <name evidence="3" type="ORF">M3P05_19885</name>
</gene>
<evidence type="ECO:0000313" key="4">
    <source>
        <dbReference type="Proteomes" id="UP001203338"/>
    </source>
</evidence>
<reference evidence="3 4" key="1">
    <citation type="submission" date="2022-05" db="EMBL/GenBank/DDBJ databases">
        <authorList>
            <person name="Park J.-S."/>
        </authorList>
    </citation>
    <scope>NUCLEOTIDE SEQUENCE [LARGE SCALE GENOMIC DNA]</scope>
    <source>
        <strain evidence="3 4">2012CJ34-2</strain>
    </source>
</reference>
<dbReference type="Proteomes" id="UP001203338">
    <property type="component" value="Unassembled WGS sequence"/>
</dbReference>
<dbReference type="Pfam" id="PF18165">
    <property type="entry name" value="pP_pnuc_1"/>
    <property type="match status" value="1"/>
</dbReference>
<keyword evidence="4" id="KW-1185">Reference proteome</keyword>
<name>A0ABT0PLB9_9GAMM</name>
<evidence type="ECO:0000259" key="2">
    <source>
        <dbReference type="Pfam" id="PF18166"/>
    </source>
</evidence>
<comment type="caution">
    <text evidence="3">The sequence shown here is derived from an EMBL/GenBank/DDBJ whole genome shotgun (WGS) entry which is preliminary data.</text>
</comment>
<protein>
    <submittedName>
        <fullName evidence="3">Uncharacterized protein</fullName>
    </submittedName>
</protein>
<accession>A0ABT0PLB9</accession>